<dbReference type="EMBL" id="JARJCW010000042">
    <property type="protein sequence ID" value="KAJ7205809.1"/>
    <property type="molecule type" value="Genomic_DNA"/>
</dbReference>
<evidence type="ECO:0000256" key="1">
    <source>
        <dbReference type="SAM" id="MobiDB-lite"/>
    </source>
</evidence>
<sequence length="385" mass="42551">MSDPLAPFLLNLPEVTRDTIQNADDATQAGLATNYSSAERQIKFSIQQADEILDVEIYLADAAKIAPFCEHVSAYVNKLKQFPPLQSNTPSTITKLYDFHEALQAARRRYIKQAQSVVTVPLVPVETNGRKSKKRKTVLTPATVASDDDVSDVEIVDQDVDMDSPPASTKKSNASKSSKSPLPNFSKKSEPSARVETVCIPYVRNARVDKLSPGYIKAMKVLSQTNAAEADKVFAEHSRAPPRPRRYRARFRYRFEEAYSPSQGGSPVKSGEVAPDLVQTILDAGANIDDALIRKEIYIRGKMVDHMNEMSYAHHMYTQVRVEHDKTLKIMSARKLQVQQSPSLSSQPLQLPSNVVVPSSVDLPVAGRSLVAVLLAVLVAVFFNL</sequence>
<organism evidence="2 3">
    <name type="scientific">Mycena pura</name>
    <dbReference type="NCBI Taxonomy" id="153505"/>
    <lineage>
        <taxon>Eukaryota</taxon>
        <taxon>Fungi</taxon>
        <taxon>Dikarya</taxon>
        <taxon>Basidiomycota</taxon>
        <taxon>Agaricomycotina</taxon>
        <taxon>Agaricomycetes</taxon>
        <taxon>Agaricomycetidae</taxon>
        <taxon>Agaricales</taxon>
        <taxon>Marasmiineae</taxon>
        <taxon>Mycenaceae</taxon>
        <taxon>Mycena</taxon>
    </lineage>
</organism>
<name>A0AAD6Y7L9_9AGAR</name>
<dbReference type="Proteomes" id="UP001219525">
    <property type="component" value="Unassembled WGS sequence"/>
</dbReference>
<evidence type="ECO:0000313" key="2">
    <source>
        <dbReference type="EMBL" id="KAJ7205809.1"/>
    </source>
</evidence>
<evidence type="ECO:0000313" key="3">
    <source>
        <dbReference type="Proteomes" id="UP001219525"/>
    </source>
</evidence>
<feature type="compositionally biased region" description="Low complexity" evidence="1">
    <location>
        <begin position="164"/>
        <end position="184"/>
    </location>
</feature>
<keyword evidence="3" id="KW-1185">Reference proteome</keyword>
<reference evidence="2" key="1">
    <citation type="submission" date="2023-03" db="EMBL/GenBank/DDBJ databases">
        <title>Massive genome expansion in bonnet fungi (Mycena s.s.) driven by repeated elements and novel gene families across ecological guilds.</title>
        <authorList>
            <consortium name="Lawrence Berkeley National Laboratory"/>
            <person name="Harder C.B."/>
            <person name="Miyauchi S."/>
            <person name="Viragh M."/>
            <person name="Kuo A."/>
            <person name="Thoen E."/>
            <person name="Andreopoulos B."/>
            <person name="Lu D."/>
            <person name="Skrede I."/>
            <person name="Drula E."/>
            <person name="Henrissat B."/>
            <person name="Morin E."/>
            <person name="Kohler A."/>
            <person name="Barry K."/>
            <person name="LaButti K."/>
            <person name="Morin E."/>
            <person name="Salamov A."/>
            <person name="Lipzen A."/>
            <person name="Mereny Z."/>
            <person name="Hegedus B."/>
            <person name="Baldrian P."/>
            <person name="Stursova M."/>
            <person name="Weitz H."/>
            <person name="Taylor A."/>
            <person name="Grigoriev I.V."/>
            <person name="Nagy L.G."/>
            <person name="Martin F."/>
            <person name="Kauserud H."/>
        </authorList>
    </citation>
    <scope>NUCLEOTIDE SEQUENCE</scope>
    <source>
        <strain evidence="2">9144</strain>
    </source>
</reference>
<feature type="region of interest" description="Disordered" evidence="1">
    <location>
        <begin position="159"/>
        <end position="190"/>
    </location>
</feature>
<accession>A0AAD6Y7L9</accession>
<protein>
    <submittedName>
        <fullName evidence="2">Uncharacterized protein</fullName>
    </submittedName>
</protein>
<proteinExistence type="predicted"/>
<dbReference type="AlphaFoldDB" id="A0AAD6Y7L9"/>
<comment type="caution">
    <text evidence="2">The sequence shown here is derived from an EMBL/GenBank/DDBJ whole genome shotgun (WGS) entry which is preliminary data.</text>
</comment>
<gene>
    <name evidence="2" type="ORF">GGX14DRAFT_568702</name>
</gene>